<feature type="region of interest" description="Disordered" evidence="5">
    <location>
        <begin position="27"/>
        <end position="65"/>
    </location>
</feature>
<keyword evidence="6" id="KW-0732">Signal</keyword>
<evidence type="ECO:0000256" key="1">
    <source>
        <dbReference type="ARBA" id="ARBA00008693"/>
    </source>
</evidence>
<organism evidence="7 8">
    <name type="scientific">Gymnopilus junonius</name>
    <name type="common">Spectacular rustgill mushroom</name>
    <name type="synonym">Gymnopilus spectabilis subsp. junonius</name>
    <dbReference type="NCBI Taxonomy" id="109634"/>
    <lineage>
        <taxon>Eukaryota</taxon>
        <taxon>Fungi</taxon>
        <taxon>Dikarya</taxon>
        <taxon>Basidiomycota</taxon>
        <taxon>Agaricomycotina</taxon>
        <taxon>Agaricomycetes</taxon>
        <taxon>Agaricomycetidae</taxon>
        <taxon>Agaricales</taxon>
        <taxon>Agaricineae</taxon>
        <taxon>Hymenogastraceae</taxon>
        <taxon>Gymnopilus</taxon>
    </lineage>
</organism>
<dbReference type="PANTHER" id="PTHR11245">
    <property type="entry name" value="STANNIOCALCIN"/>
    <property type="match status" value="1"/>
</dbReference>
<protein>
    <submittedName>
        <fullName evidence="7">Uncharacterized protein</fullName>
    </submittedName>
</protein>
<dbReference type="GO" id="GO:0005179">
    <property type="term" value="F:hormone activity"/>
    <property type="evidence" value="ECO:0007669"/>
    <property type="project" value="UniProtKB-KW"/>
</dbReference>
<gene>
    <name evidence="7" type="ORF">CPB84DRAFT_1710821</name>
</gene>
<evidence type="ECO:0000256" key="6">
    <source>
        <dbReference type="SAM" id="SignalP"/>
    </source>
</evidence>
<name>A0A9P5NKV5_GYMJU</name>
<comment type="caution">
    <text evidence="7">The sequence shown here is derived from an EMBL/GenBank/DDBJ whole genome shotgun (WGS) entry which is preliminary data.</text>
</comment>
<comment type="similarity">
    <text evidence="1">Belongs to the stanniocalcin family.</text>
</comment>
<evidence type="ECO:0000256" key="4">
    <source>
        <dbReference type="ARBA" id="ARBA00023157"/>
    </source>
</evidence>
<dbReference type="Proteomes" id="UP000724874">
    <property type="component" value="Unassembled WGS sequence"/>
</dbReference>
<proteinExistence type="inferred from homology"/>
<comment type="subunit">
    <text evidence="2">Homodimer; disulfide-linked.</text>
</comment>
<dbReference type="PANTHER" id="PTHR11245:SF6">
    <property type="entry name" value="DUF19 DOMAIN-CONTAINING PROTEIN"/>
    <property type="match status" value="1"/>
</dbReference>
<sequence>MPGLHRRTIFSIILVLAAAIWYFPTRSTSSSSSKQESIRPIQNNGEHSSVVAASTASASTGTGNATGLCSDPPRGHCEFYRDCLEAKFHCGPDGYPIGYGEKYCEKFQTDQSELSSAGQEWMLNTMQCLQRALVPEEDSSTSTSTSGGQQTDKCDDIKQTAFASHAACYIDNGLCTLGVGDWAHIVEIIGIQTLLGSWDAVKEAFETAEGCLDFYAFLLIHG</sequence>
<feature type="compositionally biased region" description="Low complexity" evidence="5">
    <location>
        <begin position="48"/>
        <end position="65"/>
    </location>
</feature>
<keyword evidence="3" id="KW-0372">Hormone</keyword>
<evidence type="ECO:0000313" key="8">
    <source>
        <dbReference type="Proteomes" id="UP000724874"/>
    </source>
</evidence>
<dbReference type="GO" id="GO:0006874">
    <property type="term" value="P:intracellular calcium ion homeostasis"/>
    <property type="evidence" value="ECO:0007669"/>
    <property type="project" value="TreeGrafter"/>
</dbReference>
<feature type="chain" id="PRO_5040455040" evidence="6">
    <location>
        <begin position="20"/>
        <end position="222"/>
    </location>
</feature>
<evidence type="ECO:0000256" key="2">
    <source>
        <dbReference type="ARBA" id="ARBA00011748"/>
    </source>
</evidence>
<keyword evidence="4" id="KW-1015">Disulfide bond</keyword>
<feature type="signal peptide" evidence="6">
    <location>
        <begin position="1"/>
        <end position="19"/>
    </location>
</feature>
<dbReference type="AlphaFoldDB" id="A0A9P5NKV5"/>
<dbReference type="GO" id="GO:0005615">
    <property type="term" value="C:extracellular space"/>
    <property type="evidence" value="ECO:0007669"/>
    <property type="project" value="TreeGrafter"/>
</dbReference>
<reference evidence="7" key="1">
    <citation type="submission" date="2020-11" db="EMBL/GenBank/DDBJ databases">
        <authorList>
            <consortium name="DOE Joint Genome Institute"/>
            <person name="Ahrendt S."/>
            <person name="Riley R."/>
            <person name="Andreopoulos W."/>
            <person name="LaButti K."/>
            <person name="Pangilinan J."/>
            <person name="Ruiz-duenas F.J."/>
            <person name="Barrasa J.M."/>
            <person name="Sanchez-Garcia M."/>
            <person name="Camarero S."/>
            <person name="Miyauchi S."/>
            <person name="Serrano A."/>
            <person name="Linde D."/>
            <person name="Babiker R."/>
            <person name="Drula E."/>
            <person name="Ayuso-Fernandez I."/>
            <person name="Pacheco R."/>
            <person name="Padilla G."/>
            <person name="Ferreira P."/>
            <person name="Barriuso J."/>
            <person name="Kellner H."/>
            <person name="Castanera R."/>
            <person name="Alfaro M."/>
            <person name="Ramirez L."/>
            <person name="Pisabarro A.G."/>
            <person name="Kuo A."/>
            <person name="Tritt A."/>
            <person name="Lipzen A."/>
            <person name="He G."/>
            <person name="Yan M."/>
            <person name="Ng V."/>
            <person name="Cullen D."/>
            <person name="Martin F."/>
            <person name="Rosso M.-N."/>
            <person name="Henrissat B."/>
            <person name="Hibbett D."/>
            <person name="Martinez A.T."/>
            <person name="Grigoriev I.V."/>
        </authorList>
    </citation>
    <scope>NUCLEOTIDE SEQUENCE</scope>
    <source>
        <strain evidence="7">AH 44721</strain>
    </source>
</reference>
<dbReference type="EMBL" id="JADNYJ010000065">
    <property type="protein sequence ID" value="KAF8894225.1"/>
    <property type="molecule type" value="Genomic_DNA"/>
</dbReference>
<dbReference type="InterPro" id="IPR004978">
    <property type="entry name" value="Stanniocalcin"/>
</dbReference>
<dbReference type="OrthoDB" id="2251794at2759"/>
<accession>A0A9P5NKV5</accession>
<evidence type="ECO:0000256" key="3">
    <source>
        <dbReference type="ARBA" id="ARBA00022702"/>
    </source>
</evidence>
<evidence type="ECO:0000256" key="5">
    <source>
        <dbReference type="SAM" id="MobiDB-lite"/>
    </source>
</evidence>
<evidence type="ECO:0000313" key="7">
    <source>
        <dbReference type="EMBL" id="KAF8894225.1"/>
    </source>
</evidence>
<keyword evidence="8" id="KW-1185">Reference proteome</keyword>